<accession>L0R8T2</accession>
<gene>
    <name evidence="1" type="ORF">DESAM_20882</name>
</gene>
<evidence type="ECO:0000313" key="2">
    <source>
        <dbReference type="Proteomes" id="UP000010808"/>
    </source>
</evidence>
<dbReference type="OrthoDB" id="5460395at2"/>
<dbReference type="PATRIC" id="fig|1121451.3.peg.1152"/>
<proteinExistence type="predicted"/>
<evidence type="ECO:0000313" key="1">
    <source>
        <dbReference type="EMBL" id="CCO23169.1"/>
    </source>
</evidence>
<name>L0R8T2_9BACT</name>
<protein>
    <recommendedName>
        <fullName evidence="3">Phage ABA sandwich domain-containing protein</fullName>
    </recommendedName>
</protein>
<dbReference type="AlphaFoldDB" id="L0R8T2"/>
<dbReference type="Proteomes" id="UP000010808">
    <property type="component" value="Chromosome"/>
</dbReference>
<sequence>MAEYTIETLEEALTKHLGDELPENALSDIHQAIKIAEHLETRGYTFELKDLSRGSMTETNWRAILVKDGKDFAGESDHAALAVCVAAADALESE</sequence>
<dbReference type="HOGENOM" id="CLU_2342222_0_0_7"/>
<organism evidence="1 2">
    <name type="scientific">Maridesulfovibrio hydrothermalis AM13 = DSM 14728</name>
    <dbReference type="NCBI Taxonomy" id="1121451"/>
    <lineage>
        <taxon>Bacteria</taxon>
        <taxon>Pseudomonadati</taxon>
        <taxon>Thermodesulfobacteriota</taxon>
        <taxon>Desulfovibrionia</taxon>
        <taxon>Desulfovibrionales</taxon>
        <taxon>Desulfovibrionaceae</taxon>
        <taxon>Maridesulfovibrio</taxon>
    </lineage>
</organism>
<keyword evidence="2" id="KW-1185">Reference proteome</keyword>
<dbReference type="RefSeq" id="WP_015335774.1">
    <property type="nucleotide sequence ID" value="NC_020055.1"/>
</dbReference>
<dbReference type="KEGG" id="dhy:DESAM_20882"/>
<reference evidence="1 2" key="1">
    <citation type="submission" date="2012-10" db="EMBL/GenBank/DDBJ databases">
        <authorList>
            <person name="Genoscope - CEA"/>
        </authorList>
    </citation>
    <scope>NUCLEOTIDE SEQUENCE [LARGE SCALE GENOMIC DNA]</scope>
    <source>
        <strain evidence="2">AM13 / DSM 14728</strain>
    </source>
</reference>
<dbReference type="STRING" id="1121451.DESAM_20882"/>
<dbReference type="eggNOG" id="ENOG50318AM">
    <property type="taxonomic scope" value="Bacteria"/>
</dbReference>
<dbReference type="EMBL" id="FO203522">
    <property type="protein sequence ID" value="CCO23169.1"/>
    <property type="molecule type" value="Genomic_DNA"/>
</dbReference>
<evidence type="ECO:0008006" key="3">
    <source>
        <dbReference type="Google" id="ProtNLM"/>
    </source>
</evidence>